<evidence type="ECO:0000313" key="2">
    <source>
        <dbReference type="EMBL" id="SDQ27342.1"/>
    </source>
</evidence>
<keyword evidence="1" id="KW-1133">Transmembrane helix</keyword>
<evidence type="ECO:0000256" key="1">
    <source>
        <dbReference type="SAM" id="Phobius"/>
    </source>
</evidence>
<dbReference type="AlphaFoldDB" id="A0A1H0ZIZ3"/>
<feature type="transmembrane region" description="Helical" evidence="1">
    <location>
        <begin position="33"/>
        <end position="53"/>
    </location>
</feature>
<dbReference type="OrthoDB" id="383489at2157"/>
<keyword evidence="1" id="KW-0812">Transmembrane</keyword>
<organism evidence="2 3">
    <name type="scientific">Natronobacterium texcoconense</name>
    <dbReference type="NCBI Taxonomy" id="1095778"/>
    <lineage>
        <taxon>Archaea</taxon>
        <taxon>Methanobacteriati</taxon>
        <taxon>Methanobacteriota</taxon>
        <taxon>Stenosarchaea group</taxon>
        <taxon>Halobacteria</taxon>
        <taxon>Halobacteriales</taxon>
        <taxon>Natrialbaceae</taxon>
        <taxon>Natronobacterium</taxon>
    </lineage>
</organism>
<dbReference type="EMBL" id="FNLC01000001">
    <property type="protein sequence ID" value="SDQ27342.1"/>
    <property type="molecule type" value="Genomic_DNA"/>
</dbReference>
<sequence length="64" mass="6290">MEDSTAINAGLAALVIGVVTILAGIFMGEVIEIIAVGGVLMVLSVGGFVFAALDEGHGDATSAD</sequence>
<proteinExistence type="predicted"/>
<keyword evidence="3" id="KW-1185">Reference proteome</keyword>
<protein>
    <submittedName>
        <fullName evidence="2">Uncharacterized protein</fullName>
    </submittedName>
</protein>
<evidence type="ECO:0000313" key="3">
    <source>
        <dbReference type="Proteomes" id="UP000198848"/>
    </source>
</evidence>
<keyword evidence="1" id="KW-0472">Membrane</keyword>
<gene>
    <name evidence="2" type="ORF">SAMN04489842_0307</name>
</gene>
<dbReference type="RefSeq" id="WP_090376310.1">
    <property type="nucleotide sequence ID" value="NZ_FNLC01000001.1"/>
</dbReference>
<name>A0A1H0ZIZ3_NATTX</name>
<accession>A0A1H0ZIZ3</accession>
<feature type="transmembrane region" description="Helical" evidence="1">
    <location>
        <begin position="6"/>
        <end position="26"/>
    </location>
</feature>
<reference evidence="3" key="1">
    <citation type="submission" date="2016-10" db="EMBL/GenBank/DDBJ databases">
        <authorList>
            <person name="Varghese N."/>
            <person name="Submissions S."/>
        </authorList>
    </citation>
    <scope>NUCLEOTIDE SEQUENCE [LARGE SCALE GENOMIC DNA]</scope>
    <source>
        <strain evidence="3">DSM 24767</strain>
    </source>
</reference>
<dbReference type="Proteomes" id="UP000198848">
    <property type="component" value="Unassembled WGS sequence"/>
</dbReference>